<feature type="region of interest" description="Disordered" evidence="8">
    <location>
        <begin position="156"/>
        <end position="225"/>
    </location>
</feature>
<evidence type="ECO:0000256" key="1">
    <source>
        <dbReference type="ARBA" id="ARBA00004752"/>
    </source>
</evidence>
<comment type="similarity">
    <text evidence="2">Belongs to the YkuD family.</text>
</comment>
<comment type="caution">
    <text evidence="10">The sequence shown here is derived from an EMBL/GenBank/DDBJ whole genome shotgun (WGS) entry which is preliminary data.</text>
</comment>
<gene>
    <name evidence="10" type="ORF">ABID19_006077</name>
</gene>
<dbReference type="EMBL" id="JBEPMC010000015">
    <property type="protein sequence ID" value="MET3583015.1"/>
    <property type="molecule type" value="Genomic_DNA"/>
</dbReference>
<dbReference type="PROSITE" id="PS52029">
    <property type="entry name" value="LD_TPASE"/>
    <property type="match status" value="1"/>
</dbReference>
<evidence type="ECO:0000256" key="6">
    <source>
        <dbReference type="ARBA" id="ARBA00023316"/>
    </source>
</evidence>
<sequence>MLERPLRVRKDARRSNETMPGGGNYGPENLGNMFRTIFTLSALAAGLLSSSAMAAPTEDIAPRSARAADDGGVLVAQNGDFDVYYDARGNRVIVDAETGKVLAIQPPQTRFDRRALRREGSRNLGPVEDDSYYLDGEDTARLRRRQLEEEGLIVVPPDEYDPYNDNSVEAFPEAPRDDGYGDNYPEAPQPRTVKRQPLDEASIEPVEPTAPGDQAALPPKVGGKTVTDPSLSLGARQDVAALQVLLDRAGASPGVVDGRFGSNVDKALAAYNEITGSNLRSTDVVGIQAALEQSGGDAFASYAITPEDAAGPYVASVPEDYSQKAQLERLSYTSVTEALAERFHMDENYLKALNPEANFNRPGTIIKVANFGRLVAKPVANIIADKGKKQVRAYDASGKLIAAYPATIGSADTPSPTGTHAVSRVALDPNYTYNPNINFKQGENDKILTIPPGPNGPVGSVWIALDKPTYGIHGTPDPSKIGKTESHGCVRLTNWDARELAKIVSPGVTVEFID</sequence>
<dbReference type="Proteomes" id="UP001549204">
    <property type="component" value="Unassembled WGS sequence"/>
</dbReference>
<keyword evidence="11" id="KW-1185">Reference proteome</keyword>
<dbReference type="CDD" id="cd16913">
    <property type="entry name" value="YkuD_like"/>
    <property type="match status" value="1"/>
</dbReference>
<evidence type="ECO:0000256" key="8">
    <source>
        <dbReference type="SAM" id="MobiDB-lite"/>
    </source>
</evidence>
<comment type="pathway">
    <text evidence="1 7">Cell wall biogenesis; peptidoglycan biosynthesis.</text>
</comment>
<evidence type="ECO:0000313" key="10">
    <source>
        <dbReference type="EMBL" id="MET3583015.1"/>
    </source>
</evidence>
<keyword evidence="5 7" id="KW-0573">Peptidoglycan synthesis</keyword>
<dbReference type="Pfam" id="PF03734">
    <property type="entry name" value="YkuD"/>
    <property type="match status" value="1"/>
</dbReference>
<name>A0ABV2GXI9_9HYPH</name>
<organism evidence="10 11">
    <name type="scientific">Mesorhizobium robiniae</name>
    <dbReference type="NCBI Taxonomy" id="559315"/>
    <lineage>
        <taxon>Bacteria</taxon>
        <taxon>Pseudomonadati</taxon>
        <taxon>Pseudomonadota</taxon>
        <taxon>Alphaproteobacteria</taxon>
        <taxon>Hyphomicrobiales</taxon>
        <taxon>Phyllobacteriaceae</taxon>
        <taxon>Mesorhizobium</taxon>
    </lineage>
</organism>
<dbReference type="InterPro" id="IPR050979">
    <property type="entry name" value="LD-transpeptidase"/>
</dbReference>
<evidence type="ECO:0000256" key="3">
    <source>
        <dbReference type="ARBA" id="ARBA00022679"/>
    </source>
</evidence>
<protein>
    <submittedName>
        <fullName evidence="10">Lipoprotein-anchoring transpeptidase ErfK/SrfK</fullName>
    </submittedName>
</protein>
<evidence type="ECO:0000256" key="4">
    <source>
        <dbReference type="ARBA" id="ARBA00022960"/>
    </source>
</evidence>
<dbReference type="InterPro" id="IPR038063">
    <property type="entry name" value="Transpep_catalytic_dom"/>
</dbReference>
<keyword evidence="6 7" id="KW-0961">Cell wall biogenesis/degradation</keyword>
<keyword evidence="4 7" id="KW-0133">Cell shape</keyword>
<dbReference type="InterPro" id="IPR005490">
    <property type="entry name" value="LD_TPept_cat_dom"/>
</dbReference>
<dbReference type="Gene3D" id="2.40.440.10">
    <property type="entry name" value="L,D-transpeptidase catalytic domain-like"/>
    <property type="match status" value="1"/>
</dbReference>
<keyword evidence="10" id="KW-0449">Lipoprotein</keyword>
<feature type="region of interest" description="Disordered" evidence="8">
    <location>
        <begin position="1"/>
        <end position="26"/>
    </location>
</feature>
<evidence type="ECO:0000313" key="11">
    <source>
        <dbReference type="Proteomes" id="UP001549204"/>
    </source>
</evidence>
<dbReference type="PANTHER" id="PTHR30582:SF30">
    <property type="entry name" value="BLR4375 PROTEIN"/>
    <property type="match status" value="1"/>
</dbReference>
<proteinExistence type="inferred from homology"/>
<feature type="active site" description="Nucleophile" evidence="7">
    <location>
        <position position="489"/>
    </location>
</feature>
<dbReference type="SUPFAM" id="SSF141523">
    <property type="entry name" value="L,D-transpeptidase catalytic domain-like"/>
    <property type="match status" value="1"/>
</dbReference>
<keyword evidence="3" id="KW-0808">Transferase</keyword>
<feature type="domain" description="L,D-TPase catalytic" evidence="9">
    <location>
        <begin position="380"/>
        <end position="513"/>
    </location>
</feature>
<evidence type="ECO:0000256" key="7">
    <source>
        <dbReference type="PROSITE-ProRule" id="PRU01373"/>
    </source>
</evidence>
<dbReference type="Gene3D" id="1.10.101.10">
    <property type="entry name" value="PGBD-like superfamily/PGBD"/>
    <property type="match status" value="1"/>
</dbReference>
<dbReference type="InterPro" id="IPR036366">
    <property type="entry name" value="PGBDSf"/>
</dbReference>
<evidence type="ECO:0000256" key="2">
    <source>
        <dbReference type="ARBA" id="ARBA00005992"/>
    </source>
</evidence>
<feature type="compositionally biased region" description="Basic and acidic residues" evidence="8">
    <location>
        <begin position="1"/>
        <end position="16"/>
    </location>
</feature>
<evidence type="ECO:0000259" key="9">
    <source>
        <dbReference type="PROSITE" id="PS52029"/>
    </source>
</evidence>
<dbReference type="PANTHER" id="PTHR30582">
    <property type="entry name" value="L,D-TRANSPEPTIDASE"/>
    <property type="match status" value="1"/>
</dbReference>
<evidence type="ECO:0000256" key="5">
    <source>
        <dbReference type="ARBA" id="ARBA00022984"/>
    </source>
</evidence>
<accession>A0ABV2GXI9</accession>
<feature type="active site" description="Proton donor/acceptor" evidence="7">
    <location>
        <position position="473"/>
    </location>
</feature>
<reference evidence="10 11" key="1">
    <citation type="submission" date="2024-06" db="EMBL/GenBank/DDBJ databases">
        <title>Genomic Encyclopedia of Type Strains, Phase IV (KMG-IV): sequencing the most valuable type-strain genomes for metagenomic binning, comparative biology and taxonomic classification.</title>
        <authorList>
            <person name="Goeker M."/>
        </authorList>
    </citation>
    <scope>NUCLEOTIDE SEQUENCE [LARGE SCALE GENOMIC DNA]</scope>
    <source>
        <strain evidence="10 11">DSM 100022</strain>
    </source>
</reference>